<dbReference type="Proteomes" id="UP000236544">
    <property type="component" value="Unassembled WGS sequence"/>
</dbReference>
<feature type="domain" description="Methyltransferase type 11" evidence="4">
    <location>
        <begin position="41"/>
        <end position="140"/>
    </location>
</feature>
<dbReference type="GO" id="GO:0032259">
    <property type="term" value="P:methylation"/>
    <property type="evidence" value="ECO:0007669"/>
    <property type="project" value="UniProtKB-KW"/>
</dbReference>
<proteinExistence type="inferred from homology"/>
<dbReference type="SUPFAM" id="SSF53335">
    <property type="entry name" value="S-adenosyl-L-methionine-dependent methyltransferases"/>
    <property type="match status" value="1"/>
</dbReference>
<keyword evidence="2" id="KW-0489">Methyltransferase</keyword>
<accession>A0A0P1KWD1</accession>
<dbReference type="Gene3D" id="3.40.50.150">
    <property type="entry name" value="Vaccinia Virus protein VP39"/>
    <property type="match status" value="1"/>
</dbReference>
<sequence>MSTYSENSFNSDFYQENRPRYPESLYEAILSYHNSSLKLAVDVGCGTGISTLPLLKSFEKVIGCDPSPTMLDSAKKFKNTLPGDDKDRIEYRVCDAEGLASMYATNHVDLVTGAESIHWVDEERFFEQAFQILKPNGTLAYWFYVEPIFIDYPQANAIYEQYVYEDPAYMGPQWKPGKEKLRFYGEAIKMPEDKFTDIERHVYRPLVSKGKTAYYYGRDSMTVDDLRQYLRSWSAYHTWQQKFGGGGADVAELLLDELKIKCGWDETSTRLKVEWGTAYYLGRKKSES</sequence>
<dbReference type="EMBL" id="LN890542">
    <property type="protein sequence ID" value="CUS21147.1"/>
    <property type="molecule type" value="Genomic_DNA"/>
</dbReference>
<protein>
    <submittedName>
        <fullName evidence="5">LAQU0S02e07030g1_1</fullName>
    </submittedName>
</protein>
<name>A0A0P1KWD1_9SACH</name>
<organism evidence="5 6">
    <name type="scientific">Lachancea quebecensis</name>
    <dbReference type="NCBI Taxonomy" id="1654605"/>
    <lineage>
        <taxon>Eukaryota</taxon>
        <taxon>Fungi</taxon>
        <taxon>Dikarya</taxon>
        <taxon>Ascomycota</taxon>
        <taxon>Saccharomycotina</taxon>
        <taxon>Saccharomycetes</taxon>
        <taxon>Saccharomycetales</taxon>
        <taxon>Saccharomycetaceae</taxon>
        <taxon>Lachancea</taxon>
    </lineage>
</organism>
<dbReference type="InterPro" id="IPR029063">
    <property type="entry name" value="SAM-dependent_MTases_sf"/>
</dbReference>
<keyword evidence="3" id="KW-0808">Transferase</keyword>
<dbReference type="Pfam" id="PF08241">
    <property type="entry name" value="Methyltransf_11"/>
    <property type="match status" value="1"/>
</dbReference>
<evidence type="ECO:0000256" key="3">
    <source>
        <dbReference type="ARBA" id="ARBA00022679"/>
    </source>
</evidence>
<dbReference type="PANTHER" id="PTHR44942">
    <property type="entry name" value="METHYLTRANSF_11 DOMAIN-CONTAINING PROTEIN"/>
    <property type="match status" value="1"/>
</dbReference>
<gene>
    <name evidence="5" type="ORF">LAQU0_S02e07030g</name>
</gene>
<evidence type="ECO:0000313" key="5">
    <source>
        <dbReference type="EMBL" id="CUS21147.1"/>
    </source>
</evidence>
<evidence type="ECO:0000256" key="2">
    <source>
        <dbReference type="ARBA" id="ARBA00022603"/>
    </source>
</evidence>
<dbReference type="GO" id="GO:0008757">
    <property type="term" value="F:S-adenosylmethionine-dependent methyltransferase activity"/>
    <property type="evidence" value="ECO:0007669"/>
    <property type="project" value="InterPro"/>
</dbReference>
<dbReference type="InterPro" id="IPR051052">
    <property type="entry name" value="Diverse_substrate_MTase"/>
</dbReference>
<evidence type="ECO:0000259" key="4">
    <source>
        <dbReference type="Pfam" id="PF08241"/>
    </source>
</evidence>
<evidence type="ECO:0000313" key="6">
    <source>
        <dbReference type="Proteomes" id="UP000236544"/>
    </source>
</evidence>
<dbReference type="CDD" id="cd02440">
    <property type="entry name" value="AdoMet_MTases"/>
    <property type="match status" value="1"/>
</dbReference>
<keyword evidence="6" id="KW-1185">Reference proteome</keyword>
<dbReference type="AlphaFoldDB" id="A0A0P1KWD1"/>
<comment type="similarity">
    <text evidence="1">Belongs to the methyltransferase superfamily.</text>
</comment>
<dbReference type="OrthoDB" id="10027013at2759"/>
<reference evidence="6" key="1">
    <citation type="submission" date="2015-10" db="EMBL/GenBank/DDBJ databases">
        <authorList>
            <person name="Devillers H."/>
        </authorList>
    </citation>
    <scope>NUCLEOTIDE SEQUENCE [LARGE SCALE GENOMIC DNA]</scope>
</reference>
<dbReference type="PANTHER" id="PTHR44942:SF4">
    <property type="entry name" value="METHYLTRANSFERASE TYPE 11 DOMAIN-CONTAINING PROTEIN"/>
    <property type="match status" value="1"/>
</dbReference>
<dbReference type="InterPro" id="IPR013216">
    <property type="entry name" value="Methyltransf_11"/>
</dbReference>
<evidence type="ECO:0000256" key="1">
    <source>
        <dbReference type="ARBA" id="ARBA00008361"/>
    </source>
</evidence>